<accession>A0A3S9A222</accession>
<organism evidence="2 3">
    <name type="scientific">Paenibacillus albus</name>
    <dbReference type="NCBI Taxonomy" id="2495582"/>
    <lineage>
        <taxon>Bacteria</taxon>
        <taxon>Bacillati</taxon>
        <taxon>Bacillota</taxon>
        <taxon>Bacilli</taxon>
        <taxon>Bacillales</taxon>
        <taxon>Paenibacillaceae</taxon>
        <taxon>Paenibacillus</taxon>
    </lineage>
</organism>
<dbReference type="InterPro" id="IPR049971">
    <property type="entry name" value="CLC_0170-like"/>
</dbReference>
<reference evidence="3" key="1">
    <citation type="submission" date="2018-12" db="EMBL/GenBank/DDBJ databases">
        <title>Genome sequence of Peanibacillus sp.</title>
        <authorList>
            <person name="Subramani G."/>
            <person name="Srinivasan S."/>
            <person name="Kim M.K."/>
        </authorList>
    </citation>
    <scope>NUCLEOTIDE SEQUENCE [LARGE SCALE GENOMIC DNA]</scope>
    <source>
        <strain evidence="3">18JY67-1</strain>
    </source>
</reference>
<keyword evidence="3" id="KW-1185">Reference proteome</keyword>
<keyword evidence="1" id="KW-0472">Membrane</keyword>
<feature type="transmembrane region" description="Helical" evidence="1">
    <location>
        <begin position="48"/>
        <end position="67"/>
    </location>
</feature>
<dbReference type="OrthoDB" id="2897521at2"/>
<evidence type="ECO:0000313" key="2">
    <source>
        <dbReference type="EMBL" id="AZN39810.1"/>
    </source>
</evidence>
<proteinExistence type="predicted"/>
<dbReference type="KEGG" id="palb:EJC50_09250"/>
<evidence type="ECO:0000256" key="1">
    <source>
        <dbReference type="SAM" id="Phobius"/>
    </source>
</evidence>
<evidence type="ECO:0000313" key="3">
    <source>
        <dbReference type="Proteomes" id="UP000272528"/>
    </source>
</evidence>
<dbReference type="NCBIfam" id="NF042414">
    <property type="entry name" value="CLC_0170_fam"/>
    <property type="match status" value="1"/>
</dbReference>
<gene>
    <name evidence="2" type="ORF">EJC50_09250</name>
</gene>
<keyword evidence="1" id="KW-0812">Transmembrane</keyword>
<dbReference type="RefSeq" id="WP_126014758.1">
    <property type="nucleotide sequence ID" value="NZ_CP034437.1"/>
</dbReference>
<feature type="transmembrane region" description="Helical" evidence="1">
    <location>
        <begin position="6"/>
        <end position="28"/>
    </location>
</feature>
<dbReference type="EMBL" id="CP034437">
    <property type="protein sequence ID" value="AZN39810.1"/>
    <property type="molecule type" value="Genomic_DNA"/>
</dbReference>
<sequence length="68" mass="7935">MFNGGYGAVSFVSYSIPLFLLTGFLILIYDTKKYRMMQMKKELKLSRVLGWTNIVLGAMFIVMDYFMM</sequence>
<name>A0A3S9A222_9BACL</name>
<keyword evidence="1" id="KW-1133">Transmembrane helix</keyword>
<protein>
    <submittedName>
        <fullName evidence="2">Uncharacterized protein</fullName>
    </submittedName>
</protein>
<dbReference type="AlphaFoldDB" id="A0A3S9A222"/>
<dbReference type="Proteomes" id="UP000272528">
    <property type="component" value="Chromosome"/>
</dbReference>